<evidence type="ECO:0000313" key="1">
    <source>
        <dbReference type="EMBL" id="RRS03002.1"/>
    </source>
</evidence>
<sequence length="297" mass="31450">MKTFIRVAEVWLPDAGHTVLTYGAGVSGPEGQGFCASSQAMRFKPGEGLPGLAWQQGRPMLLKQLHGLPFLRAEAAWAARLSSAIALPVFVRGALTAVLVLFCGDDDEQAGAIEVWRNDPRITTDMTLVEGVYSHGADALEAVSQDTYLPRGTGLPGLAWQQGRTVFMEDLASAPRFLRGESARDAGIERGLALPWPAHTQAEYVVALLSSSRTPVAQRVEGWTTGDAPQTLQRTFGFDETEGPLGDASLTLGPAQGLVGDAYLSGVPQLKAQAEGSLVAVPVVSEGEVSEVVLLTL</sequence>
<reference evidence="1 2" key="1">
    <citation type="submission" date="2018-12" db="EMBL/GenBank/DDBJ databases">
        <title>The whole draft genome of Aquabacterium sp. SJQ9.</title>
        <authorList>
            <person name="Sun L."/>
            <person name="Gao X."/>
            <person name="Chen W."/>
            <person name="Huang K."/>
        </authorList>
    </citation>
    <scope>NUCLEOTIDE SEQUENCE [LARGE SCALE GENOMIC DNA]</scope>
    <source>
        <strain evidence="1 2">SJQ9</strain>
    </source>
</reference>
<dbReference type="AlphaFoldDB" id="A0A426V838"/>
<organism evidence="1 2">
    <name type="scientific">Aquabacterium soli</name>
    <dbReference type="NCBI Taxonomy" id="2493092"/>
    <lineage>
        <taxon>Bacteria</taxon>
        <taxon>Pseudomonadati</taxon>
        <taxon>Pseudomonadota</taxon>
        <taxon>Betaproteobacteria</taxon>
        <taxon>Burkholderiales</taxon>
        <taxon>Aquabacterium</taxon>
    </lineage>
</organism>
<name>A0A426V838_9BURK</name>
<protein>
    <submittedName>
        <fullName evidence="1">GAF domain-containing protein</fullName>
    </submittedName>
</protein>
<comment type="caution">
    <text evidence="1">The sequence shown here is derived from an EMBL/GenBank/DDBJ whole genome shotgun (WGS) entry which is preliminary data.</text>
</comment>
<dbReference type="OrthoDB" id="9148869at2"/>
<keyword evidence="2" id="KW-1185">Reference proteome</keyword>
<dbReference type="InterPro" id="IPR029016">
    <property type="entry name" value="GAF-like_dom_sf"/>
</dbReference>
<accession>A0A426V838</accession>
<proteinExistence type="predicted"/>
<evidence type="ECO:0000313" key="2">
    <source>
        <dbReference type="Proteomes" id="UP000269265"/>
    </source>
</evidence>
<dbReference type="Gene3D" id="3.30.450.40">
    <property type="match status" value="2"/>
</dbReference>
<dbReference type="Proteomes" id="UP000269265">
    <property type="component" value="Unassembled WGS sequence"/>
</dbReference>
<dbReference type="EMBL" id="RSED01000016">
    <property type="protein sequence ID" value="RRS03002.1"/>
    <property type="molecule type" value="Genomic_DNA"/>
</dbReference>
<dbReference type="SUPFAM" id="SSF55781">
    <property type="entry name" value="GAF domain-like"/>
    <property type="match status" value="2"/>
</dbReference>
<gene>
    <name evidence="1" type="ORF">EIP75_17835</name>
</gene>